<comment type="caution">
    <text evidence="1">The sequence shown here is derived from an EMBL/GenBank/DDBJ whole genome shotgun (WGS) entry which is preliminary data.</text>
</comment>
<accession>A0ABX5F6Q2</accession>
<evidence type="ECO:0000313" key="1">
    <source>
        <dbReference type="EMBL" id="PSB36514.1"/>
    </source>
</evidence>
<dbReference type="SUPFAM" id="SSF81593">
    <property type="entry name" value="Nucleotidyltransferase substrate binding subunit/domain"/>
    <property type="match status" value="1"/>
</dbReference>
<dbReference type="Pfam" id="PF08780">
    <property type="entry name" value="NTase_sub_bind"/>
    <property type="match status" value="1"/>
</dbReference>
<keyword evidence="2" id="KW-1185">Reference proteome</keyword>
<proteinExistence type="predicted"/>
<dbReference type="InterPro" id="IPR010235">
    <property type="entry name" value="HepT"/>
</dbReference>
<name>A0ABX5F6Q2_9CHRO</name>
<dbReference type="Proteomes" id="UP000238218">
    <property type="component" value="Unassembled WGS sequence"/>
</dbReference>
<evidence type="ECO:0000313" key="2">
    <source>
        <dbReference type="Proteomes" id="UP000238218"/>
    </source>
</evidence>
<protein>
    <submittedName>
        <fullName evidence="1">Nucleotidyltransferase</fullName>
    </submittedName>
</protein>
<organism evidence="1 2">
    <name type="scientific">Aphanothece cf. minutissima CCALA 015</name>
    <dbReference type="NCBI Taxonomy" id="2107695"/>
    <lineage>
        <taxon>Bacteria</taxon>
        <taxon>Bacillati</taxon>
        <taxon>Cyanobacteriota</taxon>
        <taxon>Cyanophyceae</taxon>
        <taxon>Oscillatoriophycideae</taxon>
        <taxon>Chroococcales</taxon>
        <taxon>Aphanothecaceae</taxon>
        <taxon>Aphanothece</taxon>
    </lineage>
</organism>
<sequence>MGDLDIRWQQRYSNYCRALEQLETFFKPPELNAREQQGLIKAFEYTFELAWNTLRDLLLSRGNEQLLGSRDTLKEAFRLGLIEDGEAWMLMIQDRNLTSHTYNRSTADAIAGHIGQSYLGCYRQLRASLEPLQQEPTP</sequence>
<reference evidence="1 2" key="2">
    <citation type="submission" date="2018-03" db="EMBL/GenBank/DDBJ databases">
        <title>The ancient ancestry and fast evolution of plastids.</title>
        <authorList>
            <person name="Moore K.R."/>
            <person name="Magnabosco C."/>
            <person name="Momper L."/>
            <person name="Gold D.A."/>
            <person name="Bosak T."/>
            <person name="Fournier G.P."/>
        </authorList>
    </citation>
    <scope>NUCLEOTIDE SEQUENCE [LARGE SCALE GENOMIC DNA]</scope>
    <source>
        <strain evidence="1 2">CCALA 015</strain>
    </source>
</reference>
<reference evidence="1 2" key="1">
    <citation type="submission" date="2018-02" db="EMBL/GenBank/DDBJ databases">
        <authorList>
            <person name="Moore K."/>
            <person name="Momper L."/>
        </authorList>
    </citation>
    <scope>NUCLEOTIDE SEQUENCE [LARGE SCALE GENOMIC DNA]</scope>
    <source>
        <strain evidence="1 2">CCALA 015</strain>
    </source>
</reference>
<dbReference type="EMBL" id="PVWP01000009">
    <property type="protein sequence ID" value="PSB36514.1"/>
    <property type="molecule type" value="Genomic_DNA"/>
</dbReference>
<dbReference type="NCBIfam" id="TIGR01987">
    <property type="entry name" value="HI0074"/>
    <property type="match status" value="1"/>
</dbReference>
<dbReference type="Gene3D" id="1.20.120.330">
    <property type="entry name" value="Nucleotidyltransferases domain 2"/>
    <property type="match status" value="1"/>
</dbReference>
<dbReference type="RefSeq" id="WP_106222425.1">
    <property type="nucleotide sequence ID" value="NZ_PVWP01000009.1"/>
</dbReference>
<gene>
    <name evidence="1" type="ORF">C7B81_13130</name>
</gene>